<dbReference type="EMBL" id="LR796617">
    <property type="protein sequence ID" value="CAB4154469.1"/>
    <property type="molecule type" value="Genomic_DNA"/>
</dbReference>
<reference evidence="3" key="1">
    <citation type="submission" date="2020-04" db="EMBL/GenBank/DDBJ databases">
        <authorList>
            <person name="Chiriac C."/>
            <person name="Salcher M."/>
            <person name="Ghai R."/>
            <person name="Kavagutti S V."/>
        </authorList>
    </citation>
    <scope>NUCLEOTIDE SEQUENCE</scope>
</reference>
<feature type="region of interest" description="Disordered" evidence="2">
    <location>
        <begin position="108"/>
        <end position="137"/>
    </location>
</feature>
<protein>
    <submittedName>
        <fullName evidence="3">Uncharacterized protein</fullName>
    </submittedName>
</protein>
<proteinExistence type="predicted"/>
<evidence type="ECO:0000256" key="1">
    <source>
        <dbReference type="SAM" id="Coils"/>
    </source>
</evidence>
<gene>
    <name evidence="3" type="ORF">UFOVP652_6</name>
    <name evidence="4" type="ORF">UFOVP734_33</name>
</gene>
<organism evidence="3">
    <name type="scientific">uncultured Caudovirales phage</name>
    <dbReference type="NCBI Taxonomy" id="2100421"/>
    <lineage>
        <taxon>Viruses</taxon>
        <taxon>Duplodnaviria</taxon>
        <taxon>Heunggongvirae</taxon>
        <taxon>Uroviricota</taxon>
        <taxon>Caudoviricetes</taxon>
        <taxon>Peduoviridae</taxon>
        <taxon>Maltschvirus</taxon>
        <taxon>Maltschvirus maltsch</taxon>
    </lineage>
</organism>
<evidence type="ECO:0000256" key="2">
    <source>
        <dbReference type="SAM" id="MobiDB-lite"/>
    </source>
</evidence>
<name>A0A6J5N5V4_9CAUD</name>
<evidence type="ECO:0000313" key="4">
    <source>
        <dbReference type="EMBL" id="CAB5224179.1"/>
    </source>
</evidence>
<feature type="compositionally biased region" description="Pro residues" evidence="2">
    <location>
        <begin position="126"/>
        <end position="137"/>
    </location>
</feature>
<feature type="region of interest" description="Disordered" evidence="2">
    <location>
        <begin position="1"/>
        <end position="53"/>
    </location>
</feature>
<feature type="compositionally biased region" description="Basic and acidic residues" evidence="2">
    <location>
        <begin position="39"/>
        <end position="49"/>
    </location>
</feature>
<accession>A0A6J5N5V4</accession>
<feature type="compositionally biased region" description="Gly residues" evidence="2">
    <location>
        <begin position="462"/>
        <end position="477"/>
    </location>
</feature>
<feature type="compositionally biased region" description="Acidic residues" evidence="2">
    <location>
        <begin position="25"/>
        <end position="38"/>
    </location>
</feature>
<dbReference type="EMBL" id="LR798328">
    <property type="protein sequence ID" value="CAB5224179.1"/>
    <property type="molecule type" value="Genomic_DNA"/>
</dbReference>
<feature type="coiled-coil region" evidence="1">
    <location>
        <begin position="318"/>
        <end position="345"/>
    </location>
</feature>
<keyword evidence="1" id="KW-0175">Coiled coil</keyword>
<feature type="region of interest" description="Disordered" evidence="2">
    <location>
        <begin position="442"/>
        <end position="477"/>
    </location>
</feature>
<evidence type="ECO:0000313" key="3">
    <source>
        <dbReference type="EMBL" id="CAB4154469.1"/>
    </source>
</evidence>
<sequence>MNKKMMEEGDDVENVGIMQGFMDSMSDEGDDEGDDEDDPKAMMDRRPDTPEILMNNLRGDMRSVDARRDELADLVGYQAATETPESVLAMLQPVLAKQGGGGIGALPQSQPMAQGPQPPMMGGAPGGPPPGMPPPPQQGGIAELMAGMGGAPGAGAPPMPPGAGAPPPQPPVAMARGGYVQNFQAGSDEEGVTPAGQAPSEGLSMYPPDMVAAAKRASMDLFQQRPAAAQTLSQATESRLPEYTKLLGADRGAAEAQMLFDLGQRAFGFAANTDEGGRPLRGSFLSRAAGAVKSLPAAMGKRIDEINKIDRQIKVLAMQQGEKDIDQITAANNELQKRKGSLINQVLGAQAKVDAAKAKSEGEKPKGPLGSGNKGDILNNIIQFAPLFKAGSLTPEQENVFMTAVTDYTQPTVIETVDPMTGAKSLRTNRNELPPFVRDALNARRPGSAPAPMSVTGESAPSGGGGGGAARPGGGGAAVPMGATAETVPGEIFQVARTAPKSTFFDLAATGTGFVPVLVAGVARNVPLDAAGKIGPEFQQSTAMLDSMTNRVVNTLQENPRFAEGERQQILGELKLAPRMFANKNGYINQIIGLDNVLEGIERKTLGIQNQERTGIAARQAATKKLEEITAVRELLGIQQRTITDPKVWATLPPGEYIVVNPNTGFKELRPKLGPTR</sequence>